<feature type="transmembrane region" description="Helical" evidence="7">
    <location>
        <begin position="391"/>
        <end position="413"/>
    </location>
</feature>
<evidence type="ECO:0000256" key="7">
    <source>
        <dbReference type="SAM" id="Phobius"/>
    </source>
</evidence>
<feature type="transmembrane region" description="Helical" evidence="7">
    <location>
        <begin position="84"/>
        <end position="104"/>
    </location>
</feature>
<dbReference type="Proteomes" id="UP000326565">
    <property type="component" value="Unassembled WGS sequence"/>
</dbReference>
<dbReference type="PANTHER" id="PTHR23514:SF3">
    <property type="entry name" value="BYPASS OF STOP CODON PROTEIN 6"/>
    <property type="match status" value="1"/>
</dbReference>
<dbReference type="InterPro" id="IPR051788">
    <property type="entry name" value="MFS_Transporter"/>
</dbReference>
<keyword evidence="6 7" id="KW-0472">Membrane</keyword>
<feature type="transmembrane region" description="Helical" evidence="7">
    <location>
        <begin position="336"/>
        <end position="352"/>
    </location>
</feature>
<evidence type="ECO:0000313" key="10">
    <source>
        <dbReference type="Proteomes" id="UP000326565"/>
    </source>
</evidence>
<dbReference type="GO" id="GO:0016020">
    <property type="term" value="C:membrane"/>
    <property type="evidence" value="ECO:0007669"/>
    <property type="project" value="TreeGrafter"/>
</dbReference>
<evidence type="ECO:0000259" key="8">
    <source>
        <dbReference type="PROSITE" id="PS50850"/>
    </source>
</evidence>
<dbReference type="GO" id="GO:0022857">
    <property type="term" value="F:transmembrane transporter activity"/>
    <property type="evidence" value="ECO:0007669"/>
    <property type="project" value="InterPro"/>
</dbReference>
<reference evidence="9 10" key="1">
    <citation type="submission" date="2019-04" db="EMBL/GenBank/DDBJ databases">
        <title>Friends and foes A comparative genomics study of 23 Aspergillus species from section Flavi.</title>
        <authorList>
            <consortium name="DOE Joint Genome Institute"/>
            <person name="Kjaerbolling I."/>
            <person name="Vesth T."/>
            <person name="Frisvad J.C."/>
            <person name="Nybo J.L."/>
            <person name="Theobald S."/>
            <person name="Kildgaard S."/>
            <person name="Isbrandt T."/>
            <person name="Kuo A."/>
            <person name="Sato A."/>
            <person name="Lyhne E.K."/>
            <person name="Kogle M.E."/>
            <person name="Wiebenga A."/>
            <person name="Kun R.S."/>
            <person name="Lubbers R.J."/>
            <person name="Makela M.R."/>
            <person name="Barry K."/>
            <person name="Chovatia M."/>
            <person name="Clum A."/>
            <person name="Daum C."/>
            <person name="Haridas S."/>
            <person name="He G."/>
            <person name="LaButti K."/>
            <person name="Lipzen A."/>
            <person name="Mondo S."/>
            <person name="Riley R."/>
            <person name="Salamov A."/>
            <person name="Simmons B.A."/>
            <person name="Magnuson J.K."/>
            <person name="Henrissat B."/>
            <person name="Mortensen U.H."/>
            <person name="Larsen T.O."/>
            <person name="Devries R.P."/>
            <person name="Grigoriev I.V."/>
            <person name="Machida M."/>
            <person name="Baker S.E."/>
            <person name="Andersen M.R."/>
        </authorList>
    </citation>
    <scope>NUCLEOTIDE SEQUENCE [LARGE SCALE GENOMIC DNA]</scope>
    <source>
        <strain evidence="9 10">CBS 151.66</strain>
    </source>
</reference>
<feature type="transmembrane region" description="Helical" evidence="7">
    <location>
        <begin position="174"/>
        <end position="193"/>
    </location>
</feature>
<feature type="transmembrane region" description="Helical" evidence="7">
    <location>
        <begin position="138"/>
        <end position="162"/>
    </location>
</feature>
<keyword evidence="10" id="KW-1185">Reference proteome</keyword>
<dbReference type="AlphaFoldDB" id="A0A5N5WZP7"/>
<sequence>MLETDSTTPLLSSSRYESYVAYQTIGPGQNIPAGDDFCNPEHPSEKWNESPTNFWRVLATFYSFIVVGANDGAYGLGRYYDADYTTVSVVFLSPFIGYAIAALGNSWVHERFGQRGIALIGTGMHIVSYLATTQHPPYPVLIAIFILSGLGNGIVDASWNAWIGAMHNSSQLMGILHAFYGLGAALAPLTATYLITDRHWKWYEFYYVMASAAGLEFVTSVAAFWSARGSTSKDSDACADETLSPDSSDTLAANALPKNPTLESLRIPSTWVISLFLFVYVGVEVTIGGWVFTFLVDLRNTPLSVAGVVTFTYWGGLTVGRVCLGFLTPFFKRQRLAVLLYLAACITLHLVFCVVDDLRLSVIAVTLLGFFLGPLYPEAVIAQAKLLPKSLHVAAVGFACALGSAGGSVFPFITGATAKAYGIRVLQPAVLAMLVLCLTLWLALPAQRRNDKKPVSPVSGTPSVLA</sequence>
<keyword evidence="4 7" id="KW-0812">Transmembrane</keyword>
<keyword evidence="3" id="KW-0813">Transport</keyword>
<feature type="transmembrane region" description="Helical" evidence="7">
    <location>
        <begin position="358"/>
        <end position="379"/>
    </location>
</feature>
<evidence type="ECO:0000256" key="3">
    <source>
        <dbReference type="ARBA" id="ARBA00022448"/>
    </source>
</evidence>
<dbReference type="FunFam" id="1.20.1250.20:FF:000308">
    <property type="entry name" value="MFS efflux transporter"/>
    <property type="match status" value="1"/>
</dbReference>
<evidence type="ECO:0000313" key="9">
    <source>
        <dbReference type="EMBL" id="KAB8072714.1"/>
    </source>
</evidence>
<feature type="transmembrane region" description="Helical" evidence="7">
    <location>
        <begin position="425"/>
        <end position="444"/>
    </location>
</feature>
<evidence type="ECO:0000256" key="4">
    <source>
        <dbReference type="ARBA" id="ARBA00022692"/>
    </source>
</evidence>
<proteinExistence type="inferred from homology"/>
<dbReference type="PANTHER" id="PTHR23514">
    <property type="entry name" value="BYPASS OF STOP CODON PROTEIN 6"/>
    <property type="match status" value="1"/>
</dbReference>
<feature type="transmembrane region" description="Helical" evidence="7">
    <location>
        <begin position="116"/>
        <end position="132"/>
    </location>
</feature>
<dbReference type="Pfam" id="PF07690">
    <property type="entry name" value="MFS_1"/>
    <property type="match status" value="1"/>
</dbReference>
<keyword evidence="5 7" id="KW-1133">Transmembrane helix</keyword>
<dbReference type="OrthoDB" id="413079at2759"/>
<dbReference type="PROSITE" id="PS50850">
    <property type="entry name" value="MFS"/>
    <property type="match status" value="1"/>
</dbReference>
<protein>
    <submittedName>
        <fullName evidence="9">Putative MFS transporter</fullName>
    </submittedName>
</protein>
<comment type="subcellular location">
    <subcellularLocation>
        <location evidence="1">Endomembrane system</location>
        <topology evidence="1">Multi-pass membrane protein</topology>
    </subcellularLocation>
</comment>
<organism evidence="9 10">
    <name type="scientific">Aspergillus leporis</name>
    <dbReference type="NCBI Taxonomy" id="41062"/>
    <lineage>
        <taxon>Eukaryota</taxon>
        <taxon>Fungi</taxon>
        <taxon>Dikarya</taxon>
        <taxon>Ascomycota</taxon>
        <taxon>Pezizomycotina</taxon>
        <taxon>Eurotiomycetes</taxon>
        <taxon>Eurotiomycetidae</taxon>
        <taxon>Eurotiales</taxon>
        <taxon>Aspergillaceae</taxon>
        <taxon>Aspergillus</taxon>
        <taxon>Aspergillus subgen. Circumdati</taxon>
    </lineage>
</organism>
<dbReference type="Gene3D" id="1.20.1250.20">
    <property type="entry name" value="MFS general substrate transporter like domains"/>
    <property type="match status" value="2"/>
</dbReference>
<evidence type="ECO:0000256" key="1">
    <source>
        <dbReference type="ARBA" id="ARBA00004127"/>
    </source>
</evidence>
<evidence type="ECO:0000256" key="5">
    <source>
        <dbReference type="ARBA" id="ARBA00022989"/>
    </source>
</evidence>
<accession>A0A5N5WZP7</accession>
<dbReference type="FunFam" id="1.20.1250.20:FF:000286">
    <property type="entry name" value="MFS efflux transporter"/>
    <property type="match status" value="1"/>
</dbReference>
<gene>
    <name evidence="9" type="ORF">BDV29DRAFT_192314</name>
</gene>
<evidence type="ECO:0000256" key="2">
    <source>
        <dbReference type="ARBA" id="ARBA00008335"/>
    </source>
</evidence>
<dbReference type="EMBL" id="ML732241">
    <property type="protein sequence ID" value="KAB8072714.1"/>
    <property type="molecule type" value="Genomic_DNA"/>
</dbReference>
<name>A0A5N5WZP7_9EURO</name>
<evidence type="ECO:0000256" key="6">
    <source>
        <dbReference type="ARBA" id="ARBA00023136"/>
    </source>
</evidence>
<dbReference type="InterPro" id="IPR036259">
    <property type="entry name" value="MFS_trans_sf"/>
</dbReference>
<dbReference type="InterPro" id="IPR011701">
    <property type="entry name" value="MFS"/>
</dbReference>
<feature type="transmembrane region" description="Helical" evidence="7">
    <location>
        <begin position="304"/>
        <end position="324"/>
    </location>
</feature>
<dbReference type="SUPFAM" id="SSF103473">
    <property type="entry name" value="MFS general substrate transporter"/>
    <property type="match status" value="1"/>
</dbReference>
<dbReference type="InterPro" id="IPR020846">
    <property type="entry name" value="MFS_dom"/>
</dbReference>
<feature type="transmembrane region" description="Helical" evidence="7">
    <location>
        <begin position="271"/>
        <end position="292"/>
    </location>
</feature>
<comment type="similarity">
    <text evidence="2">Belongs to the major facilitator superfamily.</text>
</comment>
<dbReference type="GO" id="GO:0012505">
    <property type="term" value="C:endomembrane system"/>
    <property type="evidence" value="ECO:0007669"/>
    <property type="project" value="UniProtKB-SubCell"/>
</dbReference>
<feature type="domain" description="Major facilitator superfamily (MFS) profile" evidence="8">
    <location>
        <begin position="49"/>
        <end position="448"/>
    </location>
</feature>
<feature type="transmembrane region" description="Helical" evidence="7">
    <location>
        <begin position="205"/>
        <end position="225"/>
    </location>
</feature>